<feature type="compositionally biased region" description="Acidic residues" evidence="1">
    <location>
        <begin position="213"/>
        <end position="225"/>
    </location>
</feature>
<evidence type="ECO:0000313" key="2">
    <source>
        <dbReference type="EMBL" id="KAF5347332.1"/>
    </source>
</evidence>
<evidence type="ECO:0000313" key="3">
    <source>
        <dbReference type="Proteomes" id="UP000559027"/>
    </source>
</evidence>
<keyword evidence="3" id="KW-1185">Reference proteome</keyword>
<accession>A0A8H5CVC4</accession>
<name>A0A8H5CVC4_9AGAR</name>
<dbReference type="Proteomes" id="UP000559027">
    <property type="component" value="Unassembled WGS sequence"/>
</dbReference>
<evidence type="ECO:0000256" key="1">
    <source>
        <dbReference type="SAM" id="MobiDB-lite"/>
    </source>
</evidence>
<reference evidence="2 3" key="1">
    <citation type="journal article" date="2020" name="ISME J.">
        <title>Uncovering the hidden diversity of litter-decomposition mechanisms in mushroom-forming fungi.</title>
        <authorList>
            <person name="Floudas D."/>
            <person name="Bentzer J."/>
            <person name="Ahren D."/>
            <person name="Johansson T."/>
            <person name="Persson P."/>
            <person name="Tunlid A."/>
        </authorList>
    </citation>
    <scope>NUCLEOTIDE SEQUENCE [LARGE SCALE GENOMIC DNA]</scope>
    <source>
        <strain evidence="2 3">CBS 146.42</strain>
    </source>
</reference>
<comment type="caution">
    <text evidence="2">The sequence shown here is derived from an EMBL/GenBank/DDBJ whole genome shotgun (WGS) entry which is preliminary data.</text>
</comment>
<feature type="region of interest" description="Disordered" evidence="1">
    <location>
        <begin position="207"/>
        <end position="271"/>
    </location>
</feature>
<gene>
    <name evidence="2" type="ORF">D9756_009886</name>
</gene>
<feature type="compositionally biased region" description="Polar residues" evidence="1">
    <location>
        <begin position="242"/>
        <end position="256"/>
    </location>
</feature>
<organism evidence="2 3">
    <name type="scientific">Leucocoprinus leucothites</name>
    <dbReference type="NCBI Taxonomy" id="201217"/>
    <lineage>
        <taxon>Eukaryota</taxon>
        <taxon>Fungi</taxon>
        <taxon>Dikarya</taxon>
        <taxon>Basidiomycota</taxon>
        <taxon>Agaricomycotina</taxon>
        <taxon>Agaricomycetes</taxon>
        <taxon>Agaricomycetidae</taxon>
        <taxon>Agaricales</taxon>
        <taxon>Agaricineae</taxon>
        <taxon>Agaricaceae</taxon>
        <taxon>Leucocoprinus</taxon>
    </lineage>
</organism>
<proteinExistence type="predicted"/>
<dbReference type="AlphaFoldDB" id="A0A8H5CVC4"/>
<protein>
    <submittedName>
        <fullName evidence="2">Uncharacterized protein</fullName>
    </submittedName>
</protein>
<sequence>MYPGDDVDSLVRQSTAVTLVAGACMTTLLYHHFITLEKEITRMWTGGDAHLRIISNDMASVTRVLATSAAASRTFRPAPNNNGEHGSRARNSRPPNMGAVSEKSRGVATLIGLTIVDYVKEDVIIDQSLESLPGCYAKTVPEVIAGFCYCVFRWGPPFLSSLLVTPSTTAGCILGSHLLLNLRNRIQAVDNQVEAASTNIPLKIRRPVRSDTDYEEDSDHDGDEEITQKTDRGRGKDVELTMNPNRVLPTSTNDGISPSVPGFTASKCHDN</sequence>
<dbReference type="EMBL" id="JAACJO010000026">
    <property type="protein sequence ID" value="KAF5347332.1"/>
    <property type="molecule type" value="Genomic_DNA"/>
</dbReference>
<feature type="compositionally biased region" description="Basic and acidic residues" evidence="1">
    <location>
        <begin position="226"/>
        <end position="239"/>
    </location>
</feature>
<feature type="region of interest" description="Disordered" evidence="1">
    <location>
        <begin position="74"/>
        <end position="101"/>
    </location>
</feature>
<dbReference type="OrthoDB" id="3037019at2759"/>